<proteinExistence type="predicted"/>
<accession>A0A9J6H7T2</accession>
<evidence type="ECO:0000313" key="2">
    <source>
        <dbReference type="EMBL" id="KAH9383000.1"/>
    </source>
</evidence>
<evidence type="ECO:0000313" key="3">
    <source>
        <dbReference type="Proteomes" id="UP000821853"/>
    </source>
</evidence>
<dbReference type="OrthoDB" id="423607at2759"/>
<comment type="caution">
    <text evidence="2">The sequence shown here is derived from an EMBL/GenBank/DDBJ whole genome shotgun (WGS) entry which is preliminary data.</text>
</comment>
<sequence>MELTELPTELILKIFSYLPQRSLLALAQVSAEIKRMALDPFLWTEVIIDSTLSTCPELWSDVFNSATLMRKLDASGNGVDLEALATASITFERLEELTLTGAMLLNAAMPRLLCRCRSLTSIVLRGESVLTAKGVTVLRELSGLKSLLLSFFIRVPEKVLQEICVSCPALEMLKLSSTSILNDGTWNFLGRLQAPYESVSDSPQHEWNASYSYQLPEPAVPRSMRYVEQERSLRRPGCSRVA</sequence>
<dbReference type="InterPro" id="IPR036047">
    <property type="entry name" value="F-box-like_dom_sf"/>
</dbReference>
<dbReference type="VEuPathDB" id="VectorBase:HLOH_045229"/>
<dbReference type="AlphaFoldDB" id="A0A9J6H7T2"/>
<dbReference type="SUPFAM" id="SSF52047">
    <property type="entry name" value="RNI-like"/>
    <property type="match status" value="1"/>
</dbReference>
<name>A0A9J6H7T2_HAELO</name>
<dbReference type="SMART" id="SM00256">
    <property type="entry name" value="FBOX"/>
    <property type="match status" value="1"/>
</dbReference>
<dbReference type="PROSITE" id="PS50181">
    <property type="entry name" value="FBOX"/>
    <property type="match status" value="1"/>
</dbReference>
<feature type="domain" description="F-box" evidence="1">
    <location>
        <begin position="1"/>
        <end position="46"/>
    </location>
</feature>
<dbReference type="SUPFAM" id="SSF81383">
    <property type="entry name" value="F-box domain"/>
    <property type="match status" value="1"/>
</dbReference>
<dbReference type="Pfam" id="PF12937">
    <property type="entry name" value="F-box-like"/>
    <property type="match status" value="1"/>
</dbReference>
<reference evidence="2 3" key="1">
    <citation type="journal article" date="2020" name="Cell">
        <title>Large-Scale Comparative Analyses of Tick Genomes Elucidate Their Genetic Diversity and Vector Capacities.</title>
        <authorList>
            <consortium name="Tick Genome and Microbiome Consortium (TIGMIC)"/>
            <person name="Jia N."/>
            <person name="Wang J."/>
            <person name="Shi W."/>
            <person name="Du L."/>
            <person name="Sun Y."/>
            <person name="Zhan W."/>
            <person name="Jiang J.F."/>
            <person name="Wang Q."/>
            <person name="Zhang B."/>
            <person name="Ji P."/>
            <person name="Bell-Sakyi L."/>
            <person name="Cui X.M."/>
            <person name="Yuan T.T."/>
            <person name="Jiang B.G."/>
            <person name="Yang W.F."/>
            <person name="Lam T.T."/>
            <person name="Chang Q.C."/>
            <person name="Ding S.J."/>
            <person name="Wang X.J."/>
            <person name="Zhu J.G."/>
            <person name="Ruan X.D."/>
            <person name="Zhao L."/>
            <person name="Wei J.T."/>
            <person name="Ye R.Z."/>
            <person name="Que T.C."/>
            <person name="Du C.H."/>
            <person name="Zhou Y.H."/>
            <person name="Cheng J.X."/>
            <person name="Dai P.F."/>
            <person name="Guo W.B."/>
            <person name="Han X.H."/>
            <person name="Huang E.J."/>
            <person name="Li L.F."/>
            <person name="Wei W."/>
            <person name="Gao Y.C."/>
            <person name="Liu J.Z."/>
            <person name="Shao H.Z."/>
            <person name="Wang X."/>
            <person name="Wang C.C."/>
            <person name="Yang T.C."/>
            <person name="Huo Q.B."/>
            <person name="Li W."/>
            <person name="Chen H.Y."/>
            <person name="Chen S.E."/>
            <person name="Zhou L.G."/>
            <person name="Ni X.B."/>
            <person name="Tian J.H."/>
            <person name="Sheng Y."/>
            <person name="Liu T."/>
            <person name="Pan Y.S."/>
            <person name="Xia L.Y."/>
            <person name="Li J."/>
            <person name="Zhao F."/>
            <person name="Cao W.C."/>
        </authorList>
    </citation>
    <scope>NUCLEOTIDE SEQUENCE [LARGE SCALE GENOMIC DNA]</scope>
    <source>
        <strain evidence="2">HaeL-2018</strain>
    </source>
</reference>
<gene>
    <name evidence="2" type="ORF">HPB48_023635</name>
</gene>
<evidence type="ECO:0000259" key="1">
    <source>
        <dbReference type="PROSITE" id="PS50181"/>
    </source>
</evidence>
<dbReference type="Gene3D" id="3.80.10.10">
    <property type="entry name" value="Ribonuclease Inhibitor"/>
    <property type="match status" value="1"/>
</dbReference>
<protein>
    <recommendedName>
        <fullName evidence="1">F-box domain-containing protein</fullName>
    </recommendedName>
</protein>
<dbReference type="EMBL" id="JABSTR010000885">
    <property type="protein sequence ID" value="KAH9383000.1"/>
    <property type="molecule type" value="Genomic_DNA"/>
</dbReference>
<organism evidence="2 3">
    <name type="scientific">Haemaphysalis longicornis</name>
    <name type="common">Bush tick</name>
    <dbReference type="NCBI Taxonomy" id="44386"/>
    <lineage>
        <taxon>Eukaryota</taxon>
        <taxon>Metazoa</taxon>
        <taxon>Ecdysozoa</taxon>
        <taxon>Arthropoda</taxon>
        <taxon>Chelicerata</taxon>
        <taxon>Arachnida</taxon>
        <taxon>Acari</taxon>
        <taxon>Parasitiformes</taxon>
        <taxon>Ixodida</taxon>
        <taxon>Ixodoidea</taxon>
        <taxon>Ixodidae</taxon>
        <taxon>Haemaphysalinae</taxon>
        <taxon>Haemaphysalis</taxon>
    </lineage>
</organism>
<dbReference type="Proteomes" id="UP000821853">
    <property type="component" value="Unassembled WGS sequence"/>
</dbReference>
<dbReference type="InterPro" id="IPR032675">
    <property type="entry name" value="LRR_dom_sf"/>
</dbReference>
<keyword evidence="3" id="KW-1185">Reference proteome</keyword>
<dbReference type="InterPro" id="IPR001810">
    <property type="entry name" value="F-box_dom"/>
</dbReference>